<reference evidence="1 2" key="1">
    <citation type="submission" date="2019-04" db="EMBL/GenBank/DDBJ databases">
        <title>Psychroflexus halotolerans sp. nov., isolated from a marine solar saltern.</title>
        <authorList>
            <person name="Feng X."/>
        </authorList>
    </citation>
    <scope>NUCLEOTIDE SEQUENCE [LARGE SCALE GENOMIC DNA]</scope>
    <source>
        <strain evidence="1 2">WDS2C27</strain>
    </source>
</reference>
<dbReference type="InterPro" id="IPR029069">
    <property type="entry name" value="HotDog_dom_sf"/>
</dbReference>
<dbReference type="OrthoDB" id="9153186at2"/>
<organism evidence="1 2">
    <name type="scientific">Mesohalobacter halotolerans</name>
    <dbReference type="NCBI Taxonomy" id="1883405"/>
    <lineage>
        <taxon>Bacteria</taxon>
        <taxon>Pseudomonadati</taxon>
        <taxon>Bacteroidota</taxon>
        <taxon>Flavobacteriia</taxon>
        <taxon>Flavobacteriales</taxon>
        <taxon>Flavobacteriaceae</taxon>
        <taxon>Mesohalobacter</taxon>
    </lineage>
</organism>
<dbReference type="Gene3D" id="3.10.129.10">
    <property type="entry name" value="Hotdog Thioesterase"/>
    <property type="match status" value="1"/>
</dbReference>
<proteinExistence type="predicted"/>
<dbReference type="EMBL" id="SWMU01000003">
    <property type="protein sequence ID" value="TKS55887.1"/>
    <property type="molecule type" value="Genomic_DNA"/>
</dbReference>
<dbReference type="InterPro" id="IPR027961">
    <property type="entry name" value="DUF4442"/>
</dbReference>
<keyword evidence="2" id="KW-1185">Reference proteome</keyword>
<dbReference type="Pfam" id="PF14539">
    <property type="entry name" value="DUF4442"/>
    <property type="match status" value="1"/>
</dbReference>
<dbReference type="AlphaFoldDB" id="A0A4U5TP73"/>
<accession>A0A4U5TP73</accession>
<name>A0A4U5TP73_9FLAO</name>
<sequence length="153" mass="17652">MVLSPSKVNWFLLFKLPSAWICGVRLKAIDDTKAQVIVKHRWINQNPFKSLYFAVQNMAAELSTGVLVMQAIKSQNQKVSMLVIEAHCEFFKKATGRIRFECHQGQKVNRTVQQCLRDKSSEQMTLLVKAYNDNNDLVSQFNFKWSIKPKNSN</sequence>
<evidence type="ECO:0000313" key="2">
    <source>
        <dbReference type="Proteomes" id="UP000306552"/>
    </source>
</evidence>
<dbReference type="RefSeq" id="WP_138932002.1">
    <property type="nucleotide sequence ID" value="NZ_SWMU01000003.1"/>
</dbReference>
<gene>
    <name evidence="1" type="ORF">FCN74_07595</name>
</gene>
<comment type="caution">
    <text evidence="1">The sequence shown here is derived from an EMBL/GenBank/DDBJ whole genome shotgun (WGS) entry which is preliminary data.</text>
</comment>
<evidence type="ECO:0000313" key="1">
    <source>
        <dbReference type="EMBL" id="TKS55887.1"/>
    </source>
</evidence>
<dbReference type="SUPFAM" id="SSF54637">
    <property type="entry name" value="Thioesterase/thiol ester dehydrase-isomerase"/>
    <property type="match status" value="1"/>
</dbReference>
<dbReference type="Proteomes" id="UP000306552">
    <property type="component" value="Unassembled WGS sequence"/>
</dbReference>
<protein>
    <submittedName>
        <fullName evidence="1">DUF4442 domain-containing protein</fullName>
    </submittedName>
</protein>